<dbReference type="InterPro" id="IPR001054">
    <property type="entry name" value="A/G_cyclase"/>
</dbReference>
<evidence type="ECO:0000256" key="6">
    <source>
        <dbReference type="ARBA" id="ARBA00023239"/>
    </source>
</evidence>
<dbReference type="InterPro" id="IPR050401">
    <property type="entry name" value="Cyclic_nucleotide_synthase"/>
</dbReference>
<feature type="domain" description="PAS" evidence="8">
    <location>
        <begin position="316"/>
        <end position="379"/>
    </location>
</feature>
<dbReference type="PANTHER" id="PTHR11920:SF335">
    <property type="entry name" value="GUANYLATE CYCLASE"/>
    <property type="match status" value="1"/>
</dbReference>
<dbReference type="GO" id="GO:0001653">
    <property type="term" value="F:peptide receptor activity"/>
    <property type="evidence" value="ECO:0000318"/>
    <property type="project" value="GO_Central"/>
</dbReference>
<dbReference type="CDD" id="cd00130">
    <property type="entry name" value="PAS"/>
    <property type="match status" value="1"/>
</dbReference>
<reference evidence="10" key="1">
    <citation type="submission" date="2006-10" db="EMBL/GenBank/DDBJ databases">
        <authorList>
            <person name="Amadeo P."/>
            <person name="Zhao Q."/>
            <person name="Wortman J."/>
            <person name="Fraser-Liggett C."/>
            <person name="Carlton J."/>
        </authorList>
    </citation>
    <scope>NUCLEOTIDE SEQUENCE</scope>
    <source>
        <strain evidence="10">G3</strain>
    </source>
</reference>
<dbReference type="Pfam" id="PF00211">
    <property type="entry name" value="Guanylate_cyc"/>
    <property type="match status" value="1"/>
</dbReference>
<dbReference type="VEuPathDB" id="TrichDB:TVAG_255630"/>
<dbReference type="InterPro" id="IPR035965">
    <property type="entry name" value="PAS-like_dom_sf"/>
</dbReference>
<evidence type="ECO:0000313" key="11">
    <source>
        <dbReference type="Proteomes" id="UP000001542"/>
    </source>
</evidence>
<dbReference type="SMART" id="SM00091">
    <property type="entry name" value="PAS"/>
    <property type="match status" value="1"/>
</dbReference>
<dbReference type="Pfam" id="PF13426">
    <property type="entry name" value="PAS_9"/>
    <property type="match status" value="1"/>
</dbReference>
<dbReference type="CDD" id="cd07302">
    <property type="entry name" value="CHD"/>
    <property type="match status" value="1"/>
</dbReference>
<evidence type="ECO:0000259" key="8">
    <source>
        <dbReference type="PROSITE" id="PS50112"/>
    </source>
</evidence>
<dbReference type="SMART" id="SM00044">
    <property type="entry name" value="CYCc"/>
    <property type="match status" value="1"/>
</dbReference>
<keyword evidence="3" id="KW-0547">Nucleotide-binding</keyword>
<dbReference type="PANTHER" id="PTHR11920">
    <property type="entry name" value="GUANYLYL CYCLASE"/>
    <property type="match status" value="1"/>
</dbReference>
<dbReference type="InterPro" id="IPR000014">
    <property type="entry name" value="PAS"/>
</dbReference>
<dbReference type="GO" id="GO:0035556">
    <property type="term" value="P:intracellular signal transduction"/>
    <property type="evidence" value="ECO:0007669"/>
    <property type="project" value="InterPro"/>
</dbReference>
<dbReference type="STRING" id="5722.A2DYW0"/>
<evidence type="ECO:0000256" key="5">
    <source>
        <dbReference type="ARBA" id="ARBA00023136"/>
    </source>
</evidence>
<dbReference type="GO" id="GO:0004383">
    <property type="term" value="F:guanylate cyclase activity"/>
    <property type="evidence" value="ECO:0000318"/>
    <property type="project" value="GO_Central"/>
</dbReference>
<dbReference type="OrthoDB" id="6127067at2759"/>
<reference evidence="10" key="2">
    <citation type="journal article" date="2007" name="Science">
        <title>Draft genome sequence of the sexually transmitted pathogen Trichomonas vaginalis.</title>
        <authorList>
            <person name="Carlton J.M."/>
            <person name="Hirt R.P."/>
            <person name="Silva J.C."/>
            <person name="Delcher A.L."/>
            <person name="Schatz M."/>
            <person name="Zhao Q."/>
            <person name="Wortman J.R."/>
            <person name="Bidwell S.L."/>
            <person name="Alsmark U.C.M."/>
            <person name="Besteiro S."/>
            <person name="Sicheritz-Ponten T."/>
            <person name="Noel C.J."/>
            <person name="Dacks J.B."/>
            <person name="Foster P.G."/>
            <person name="Simillion C."/>
            <person name="Van de Peer Y."/>
            <person name="Miranda-Saavedra D."/>
            <person name="Barton G.J."/>
            <person name="Westrop G.D."/>
            <person name="Mueller S."/>
            <person name="Dessi D."/>
            <person name="Fiori P.L."/>
            <person name="Ren Q."/>
            <person name="Paulsen I."/>
            <person name="Zhang H."/>
            <person name="Bastida-Corcuera F.D."/>
            <person name="Simoes-Barbosa A."/>
            <person name="Brown M.T."/>
            <person name="Hayes R.D."/>
            <person name="Mukherjee M."/>
            <person name="Okumura C.Y."/>
            <person name="Schneider R."/>
            <person name="Smith A.J."/>
            <person name="Vanacova S."/>
            <person name="Villalvazo M."/>
            <person name="Haas B.J."/>
            <person name="Pertea M."/>
            <person name="Feldblyum T.V."/>
            <person name="Utterback T.R."/>
            <person name="Shu C.L."/>
            <person name="Osoegawa K."/>
            <person name="de Jong P.J."/>
            <person name="Hrdy I."/>
            <person name="Horvathova L."/>
            <person name="Zubacova Z."/>
            <person name="Dolezal P."/>
            <person name="Malik S.B."/>
            <person name="Logsdon J.M. Jr."/>
            <person name="Henze K."/>
            <person name="Gupta A."/>
            <person name="Wang C.C."/>
            <person name="Dunne R.L."/>
            <person name="Upcroft J.A."/>
            <person name="Upcroft P."/>
            <person name="White O."/>
            <person name="Salzberg S.L."/>
            <person name="Tang P."/>
            <person name="Chiu C.-H."/>
            <person name="Lee Y.-S."/>
            <person name="Embley T.M."/>
            <person name="Coombs G.H."/>
            <person name="Mottram J.C."/>
            <person name="Tachezy J."/>
            <person name="Fraser-Liggett C.M."/>
            <person name="Johnson P.J."/>
        </authorList>
    </citation>
    <scope>NUCLEOTIDE SEQUENCE [LARGE SCALE GENOMIC DNA]</scope>
    <source>
        <strain evidence="10">G3</strain>
    </source>
</reference>
<dbReference type="SMR" id="A2DYW0"/>
<dbReference type="SUPFAM" id="SSF55073">
    <property type="entry name" value="Nucleotide cyclase"/>
    <property type="match status" value="1"/>
</dbReference>
<evidence type="ECO:0000256" key="2">
    <source>
        <dbReference type="ARBA" id="ARBA00022692"/>
    </source>
</evidence>
<dbReference type="PROSITE" id="PS50125">
    <property type="entry name" value="GUANYLATE_CYCLASE_2"/>
    <property type="match status" value="1"/>
</dbReference>
<evidence type="ECO:0000259" key="9">
    <source>
        <dbReference type="PROSITE" id="PS50125"/>
    </source>
</evidence>
<evidence type="ECO:0000256" key="3">
    <source>
        <dbReference type="ARBA" id="ARBA00022741"/>
    </source>
</evidence>
<organism evidence="10 11">
    <name type="scientific">Trichomonas vaginalis (strain ATCC PRA-98 / G3)</name>
    <dbReference type="NCBI Taxonomy" id="412133"/>
    <lineage>
        <taxon>Eukaryota</taxon>
        <taxon>Metamonada</taxon>
        <taxon>Parabasalia</taxon>
        <taxon>Trichomonadida</taxon>
        <taxon>Trichomonadidae</taxon>
        <taxon>Trichomonas</taxon>
    </lineage>
</organism>
<dbReference type="GO" id="GO:0007168">
    <property type="term" value="P:receptor guanylyl cyclase signaling pathway"/>
    <property type="evidence" value="ECO:0000318"/>
    <property type="project" value="GO_Central"/>
</dbReference>
<dbReference type="RefSeq" id="XP_001326594.1">
    <property type="nucleotide sequence ID" value="XM_001326559.1"/>
</dbReference>
<evidence type="ECO:0000313" key="10">
    <source>
        <dbReference type="EMBL" id="EAY14371.1"/>
    </source>
</evidence>
<dbReference type="SUPFAM" id="SSF55785">
    <property type="entry name" value="PYP-like sensor domain (PAS domain)"/>
    <property type="match status" value="1"/>
</dbReference>
<keyword evidence="11" id="KW-1185">Reference proteome</keyword>
<keyword evidence="6" id="KW-0456">Lyase</keyword>
<comment type="subcellular location">
    <subcellularLocation>
        <location evidence="1">Membrane</location>
    </subcellularLocation>
</comment>
<proteinExistence type="predicted"/>
<keyword evidence="5 7" id="KW-0472">Membrane</keyword>
<dbReference type="GO" id="GO:0000166">
    <property type="term" value="F:nucleotide binding"/>
    <property type="evidence" value="ECO:0007669"/>
    <property type="project" value="UniProtKB-KW"/>
</dbReference>
<sequence length="663" mass="74596">MEIINTIDSKEKIEARDNTLMQNNEQASIIEIKSEKGPSTGILAVICLMSLLTLAMTLISGLYIIKLNTNIKNLNGWNIYSAMRVSLLAESLNMLVSCVIVHDYPYDFTWSSMDDLVTSTYFVTSKLVDADNKLINGSDTTVPIQGFDETLDNINIYDDLMQNTSTLDPQEYYNNLSAHSLIGVYSNYVTSIMTQISNGQNLSVPDVANAIYIPNDRLIYKLIQSRKRCSELATDQLSKLKIFYIIIAVCVIFCVGVYITFVAMYYNNRLRTYRAALFIVKRFSPYVLLSNKMFNKVFLKGNNLKNNKKMSIEHSIIQNANDSIFCTSLQGTVETVNDSVQRLLDYTPEQLLGQKVDLFFANADGETLRQKLEMMKEGQISQFYEDDFTAISDTTQEIPVHTSIIGMIKENETKINSFVIILRDQTALVKQKKQAEDAKAKSEKLLYQILPRDIVLQLNKSEKDISFVVPSATIIFVDINRFSEYAANLSPQDIMANLSLYFACLDKMASRHNMIQKIKLIGDIYMAATGLFNPDVSPESHAEQSIIFGFECIQSLDEINMRLEANLAIRIGINSGGPIIAGVLGTDKPVFDIIGDAINISARLQTTCEINHVHISQATYDLVKDMNFELTKRGETFLKGKGKQMTYYASSSIFVLNHSDISV</sequence>
<keyword evidence="4 7" id="KW-1133">Transmembrane helix</keyword>
<dbReference type="Gene3D" id="3.30.70.1230">
    <property type="entry name" value="Nucleotide cyclase"/>
    <property type="match status" value="1"/>
</dbReference>
<dbReference type="KEGG" id="tva:4772369"/>
<keyword evidence="2 7" id="KW-0812">Transmembrane</keyword>
<gene>
    <name evidence="10" type="ORF">TVAG_255630</name>
</gene>
<dbReference type="GO" id="GO:0006182">
    <property type="term" value="P:cGMP biosynthetic process"/>
    <property type="evidence" value="ECO:0000318"/>
    <property type="project" value="GO_Central"/>
</dbReference>
<dbReference type="GO" id="GO:0005886">
    <property type="term" value="C:plasma membrane"/>
    <property type="evidence" value="ECO:0000318"/>
    <property type="project" value="GO_Central"/>
</dbReference>
<dbReference type="Gene3D" id="3.30.450.20">
    <property type="entry name" value="PAS domain"/>
    <property type="match status" value="1"/>
</dbReference>
<feature type="domain" description="Guanylate cyclase" evidence="9">
    <location>
        <begin position="473"/>
        <end position="605"/>
    </location>
</feature>
<feature type="transmembrane region" description="Helical" evidence="7">
    <location>
        <begin position="42"/>
        <end position="65"/>
    </location>
</feature>
<dbReference type="Proteomes" id="UP000001542">
    <property type="component" value="Unassembled WGS sequence"/>
</dbReference>
<evidence type="ECO:0000256" key="4">
    <source>
        <dbReference type="ARBA" id="ARBA00022989"/>
    </source>
</evidence>
<dbReference type="EMBL" id="DS113271">
    <property type="protein sequence ID" value="EAY14371.1"/>
    <property type="molecule type" value="Genomic_DNA"/>
</dbReference>
<dbReference type="InParanoid" id="A2DYW0"/>
<evidence type="ECO:0000256" key="7">
    <source>
        <dbReference type="SAM" id="Phobius"/>
    </source>
</evidence>
<dbReference type="VEuPathDB" id="TrichDB:TVAGG3_0869650"/>
<protein>
    <submittedName>
        <fullName evidence="10">Adenylate and Guanylate cyclase catalytic domain containing protein</fullName>
    </submittedName>
</protein>
<dbReference type="eggNOG" id="KOG1023">
    <property type="taxonomic scope" value="Eukaryota"/>
</dbReference>
<dbReference type="AlphaFoldDB" id="A2DYW0"/>
<feature type="transmembrane region" description="Helical" evidence="7">
    <location>
        <begin position="242"/>
        <end position="266"/>
    </location>
</feature>
<evidence type="ECO:0000256" key="1">
    <source>
        <dbReference type="ARBA" id="ARBA00004370"/>
    </source>
</evidence>
<dbReference type="NCBIfam" id="TIGR00229">
    <property type="entry name" value="sensory_box"/>
    <property type="match status" value="1"/>
</dbReference>
<accession>A2DYW0</accession>
<dbReference type="InterPro" id="IPR029787">
    <property type="entry name" value="Nucleotide_cyclase"/>
</dbReference>
<name>A2DYW0_TRIV3</name>
<dbReference type="PROSITE" id="PS50112">
    <property type="entry name" value="PAS"/>
    <property type="match status" value="1"/>
</dbReference>